<dbReference type="Gene3D" id="3.90.1010.10">
    <property type="match status" value="1"/>
</dbReference>
<dbReference type="SUPFAM" id="SSF82649">
    <property type="entry name" value="SufE/NifU"/>
    <property type="match status" value="1"/>
</dbReference>
<dbReference type="InterPro" id="IPR003808">
    <property type="entry name" value="Fe-S_metab-assoc_dom"/>
</dbReference>
<evidence type="ECO:0000256" key="1">
    <source>
        <dbReference type="ARBA" id="ARBA00010282"/>
    </source>
</evidence>
<evidence type="ECO:0000313" key="3">
    <source>
        <dbReference type="EMBL" id="MCI2242276.1"/>
    </source>
</evidence>
<dbReference type="EMBL" id="JAJMLW010000003">
    <property type="protein sequence ID" value="MCI2242276.1"/>
    <property type="molecule type" value="Genomic_DNA"/>
</dbReference>
<dbReference type="PANTHER" id="PTHR43597:SF5">
    <property type="entry name" value="SUFE-LIKE PROTEIN 2, CHLOROPLASTIC"/>
    <property type="match status" value="1"/>
</dbReference>
<comment type="similarity">
    <text evidence="1">Belongs to the SufE family.</text>
</comment>
<sequence>MRGQEAVLQAQRDIVERFTLLDDPLYAYELLLDVARRSPPLPDSERTVARRVRGCQSNAWLKLEAREGVFFLEGDSDTLVIRGILALVAEVLNGAPCALVAETPLDFLQEAGVTDTFDAARRTGLAAVAETIRSFAAHPNPSR</sequence>
<feature type="domain" description="Fe-S metabolism associated" evidence="2">
    <location>
        <begin position="15"/>
        <end position="134"/>
    </location>
</feature>
<organism evidence="3 4">
    <name type="scientific">Adlercreutzia faecimuris</name>
    <dbReference type="NCBI Taxonomy" id="2897341"/>
    <lineage>
        <taxon>Bacteria</taxon>
        <taxon>Bacillati</taxon>
        <taxon>Actinomycetota</taxon>
        <taxon>Coriobacteriia</taxon>
        <taxon>Eggerthellales</taxon>
        <taxon>Eggerthellaceae</taxon>
        <taxon>Adlercreutzia</taxon>
    </lineage>
</organism>
<reference evidence="3" key="1">
    <citation type="submission" date="2021-11" db="EMBL/GenBank/DDBJ databases">
        <title>A Novel Adlercreutzia Species, isolated from a Allomyrina dichotoma larva feces.</title>
        <authorList>
            <person name="Suh M.K."/>
        </authorList>
    </citation>
    <scope>NUCLEOTIDE SEQUENCE</scope>
    <source>
        <strain evidence="3">JBNU-10</strain>
    </source>
</reference>
<comment type="caution">
    <text evidence="3">The sequence shown here is derived from an EMBL/GenBank/DDBJ whole genome shotgun (WGS) entry which is preliminary data.</text>
</comment>
<evidence type="ECO:0000259" key="2">
    <source>
        <dbReference type="Pfam" id="PF02657"/>
    </source>
</evidence>
<protein>
    <submittedName>
        <fullName evidence="3">SufE family protein</fullName>
    </submittedName>
</protein>
<proteinExistence type="inferred from homology"/>
<evidence type="ECO:0000313" key="4">
    <source>
        <dbReference type="Proteomes" id="UP001430755"/>
    </source>
</evidence>
<gene>
    <name evidence="3" type="ORF">LPT13_07935</name>
</gene>
<accession>A0ABS9WHD5</accession>
<keyword evidence="4" id="KW-1185">Reference proteome</keyword>
<dbReference type="RefSeq" id="WP_242165371.1">
    <property type="nucleotide sequence ID" value="NZ_JAJMLW010000003.1"/>
</dbReference>
<dbReference type="Proteomes" id="UP001430755">
    <property type="component" value="Unassembled WGS sequence"/>
</dbReference>
<dbReference type="Pfam" id="PF02657">
    <property type="entry name" value="SufE"/>
    <property type="match status" value="1"/>
</dbReference>
<name>A0ABS9WHD5_9ACTN</name>
<dbReference type="PANTHER" id="PTHR43597">
    <property type="entry name" value="SULFUR ACCEPTOR PROTEIN CSDE"/>
    <property type="match status" value="1"/>
</dbReference>